<reference evidence="1 2" key="1">
    <citation type="journal article" date="2014" name="Genome Announc.">
        <title>Draft Genome Sequence of the Carrageenan-Degrading Bacterium Cellulophaga sp. Strain KL-A, Isolated from Decaying Marine Algae.</title>
        <authorList>
            <person name="Shan D."/>
            <person name="Ying J."/>
            <person name="Li X."/>
            <person name="Gao Z."/>
            <person name="Wei G."/>
            <person name="Shao Z."/>
        </authorList>
    </citation>
    <scope>NUCLEOTIDE SEQUENCE [LARGE SCALE GENOMIC DNA]</scope>
    <source>
        <strain evidence="1 2">KL-A</strain>
    </source>
</reference>
<name>A0ABN0RS81_9FLAO</name>
<dbReference type="SUPFAM" id="SSF82784">
    <property type="entry name" value="OsmC-like"/>
    <property type="match status" value="1"/>
</dbReference>
<proteinExistence type="predicted"/>
<evidence type="ECO:0000313" key="1">
    <source>
        <dbReference type="EMBL" id="EWH14667.1"/>
    </source>
</evidence>
<dbReference type="InterPro" id="IPR015946">
    <property type="entry name" value="KH_dom-like_a/b"/>
</dbReference>
<dbReference type="InterPro" id="IPR036102">
    <property type="entry name" value="OsmC/Ohrsf"/>
</dbReference>
<dbReference type="InterPro" id="IPR052707">
    <property type="entry name" value="OsmC_Ohr_Peroxiredoxin"/>
</dbReference>
<evidence type="ECO:0000313" key="2">
    <source>
        <dbReference type="Proteomes" id="UP000019275"/>
    </source>
</evidence>
<comment type="caution">
    <text evidence="1">The sequence shown here is derived from an EMBL/GenBank/DDBJ whole genome shotgun (WGS) entry which is preliminary data.</text>
</comment>
<dbReference type="PANTHER" id="PTHR42830">
    <property type="entry name" value="OSMOTICALLY INDUCIBLE FAMILY PROTEIN"/>
    <property type="match status" value="1"/>
</dbReference>
<dbReference type="Proteomes" id="UP000019275">
    <property type="component" value="Unassembled WGS sequence"/>
</dbReference>
<keyword evidence="2" id="KW-1185">Reference proteome</keyword>
<accession>A0ABN0RS81</accession>
<dbReference type="PANTHER" id="PTHR42830:SF2">
    <property type="entry name" value="OSMC_OHR FAMILY PROTEIN"/>
    <property type="match status" value="1"/>
</dbReference>
<dbReference type="Gene3D" id="3.30.300.20">
    <property type="match status" value="1"/>
</dbReference>
<dbReference type="InterPro" id="IPR003718">
    <property type="entry name" value="OsmC/Ohr_fam"/>
</dbReference>
<dbReference type="Pfam" id="PF02566">
    <property type="entry name" value="OsmC"/>
    <property type="match status" value="1"/>
</dbReference>
<sequence length="156" mass="17541">MKKHNYEITVSWTGNEGNGTQNYTSYNRNHTITANHKYGEIKGSSDPSFLGDKTKYNPEDLFLSSLSSCHMLWYLHLCSTHKIVVNSYVDNAIGTMEETKDGSGKFTGVTLQPKVTITDAKMLEKANELHKQANKMCFIANSCNFKIDHKPNITVS</sequence>
<dbReference type="RefSeq" id="WP_034643494.1">
    <property type="nucleotide sequence ID" value="NZ_ARZX01000002.1"/>
</dbReference>
<dbReference type="EMBL" id="ARZX01000002">
    <property type="protein sequence ID" value="EWH14667.1"/>
    <property type="molecule type" value="Genomic_DNA"/>
</dbReference>
<gene>
    <name evidence="1" type="ORF">KLA_02527</name>
</gene>
<organism evidence="1 2">
    <name type="scientific">Cellulophaga geojensis KL-A</name>
    <dbReference type="NCBI Taxonomy" id="1328323"/>
    <lineage>
        <taxon>Bacteria</taxon>
        <taxon>Pseudomonadati</taxon>
        <taxon>Bacteroidota</taxon>
        <taxon>Flavobacteriia</taxon>
        <taxon>Flavobacteriales</taxon>
        <taxon>Flavobacteriaceae</taxon>
        <taxon>Cellulophaga</taxon>
    </lineage>
</organism>
<protein>
    <submittedName>
        <fullName evidence="1">OsmC family protein</fullName>
    </submittedName>
</protein>